<organism evidence="2 3">
    <name type="scientific">Chiloscyllium punctatum</name>
    <name type="common">Brownbanded bambooshark</name>
    <name type="synonym">Hemiscyllium punctatum</name>
    <dbReference type="NCBI Taxonomy" id="137246"/>
    <lineage>
        <taxon>Eukaryota</taxon>
        <taxon>Metazoa</taxon>
        <taxon>Chordata</taxon>
        <taxon>Craniata</taxon>
        <taxon>Vertebrata</taxon>
        <taxon>Chondrichthyes</taxon>
        <taxon>Elasmobranchii</taxon>
        <taxon>Galeomorphii</taxon>
        <taxon>Galeoidea</taxon>
        <taxon>Orectolobiformes</taxon>
        <taxon>Hemiscylliidae</taxon>
        <taxon>Chiloscyllium</taxon>
    </lineage>
</organism>
<name>A0A401TS99_CHIPU</name>
<comment type="caution">
    <text evidence="2">The sequence shown here is derived from an EMBL/GenBank/DDBJ whole genome shotgun (WGS) entry which is preliminary data.</text>
</comment>
<gene>
    <name evidence="2" type="ORF">chiPu_0029612</name>
</gene>
<evidence type="ECO:0000313" key="2">
    <source>
        <dbReference type="EMBL" id="GCC45541.1"/>
    </source>
</evidence>
<evidence type="ECO:0000313" key="3">
    <source>
        <dbReference type="Proteomes" id="UP000287033"/>
    </source>
</evidence>
<feature type="region of interest" description="Disordered" evidence="1">
    <location>
        <begin position="45"/>
        <end position="66"/>
    </location>
</feature>
<keyword evidence="3" id="KW-1185">Reference proteome</keyword>
<proteinExistence type="predicted"/>
<reference evidence="2 3" key="1">
    <citation type="journal article" date="2018" name="Nat. Ecol. Evol.">
        <title>Shark genomes provide insights into elasmobranch evolution and the origin of vertebrates.</title>
        <authorList>
            <person name="Hara Y"/>
            <person name="Yamaguchi K"/>
            <person name="Onimaru K"/>
            <person name="Kadota M"/>
            <person name="Koyanagi M"/>
            <person name="Keeley SD"/>
            <person name="Tatsumi K"/>
            <person name="Tanaka K"/>
            <person name="Motone F"/>
            <person name="Kageyama Y"/>
            <person name="Nozu R"/>
            <person name="Adachi N"/>
            <person name="Nishimura O"/>
            <person name="Nakagawa R"/>
            <person name="Tanegashima C"/>
            <person name="Kiyatake I"/>
            <person name="Matsumoto R"/>
            <person name="Murakumo K"/>
            <person name="Nishida K"/>
            <person name="Terakita A"/>
            <person name="Kuratani S"/>
            <person name="Sato K"/>
            <person name="Hyodo S Kuraku.S."/>
        </authorList>
    </citation>
    <scope>NUCLEOTIDE SEQUENCE [LARGE SCALE GENOMIC DNA]</scope>
</reference>
<feature type="compositionally biased region" description="Basic and acidic residues" evidence="1">
    <location>
        <begin position="46"/>
        <end position="66"/>
    </location>
</feature>
<dbReference type="AlphaFoldDB" id="A0A401TS99"/>
<sequence>MPIGPRRPIGSVLDESAYEDQLEASMTQRHGWAGFVLTDGTPVHWDPARSDEDPIRPLERRFARSD</sequence>
<dbReference type="EMBL" id="BEZZ01161393">
    <property type="protein sequence ID" value="GCC45541.1"/>
    <property type="molecule type" value="Genomic_DNA"/>
</dbReference>
<protein>
    <submittedName>
        <fullName evidence="2">Uncharacterized protein</fullName>
    </submittedName>
</protein>
<evidence type="ECO:0000256" key="1">
    <source>
        <dbReference type="SAM" id="MobiDB-lite"/>
    </source>
</evidence>
<accession>A0A401TS99</accession>
<dbReference type="Proteomes" id="UP000287033">
    <property type="component" value="Unassembled WGS sequence"/>
</dbReference>